<comment type="caution">
    <text evidence="1">The sequence shown here is derived from an EMBL/GenBank/DDBJ whole genome shotgun (WGS) entry which is preliminary data.</text>
</comment>
<protein>
    <submittedName>
        <fullName evidence="1">Uncharacterized protein</fullName>
    </submittedName>
</protein>
<keyword evidence="2" id="KW-1185">Reference proteome</keyword>
<dbReference type="Proteomes" id="UP000570678">
    <property type="component" value="Unassembled WGS sequence"/>
</dbReference>
<dbReference type="EMBL" id="JAAXOT010000015">
    <property type="protein sequence ID" value="NKY59402.1"/>
    <property type="molecule type" value="Genomic_DNA"/>
</dbReference>
<dbReference type="AlphaFoldDB" id="A0A846YPT0"/>
<sequence length="100" mass="11248">MTGEFSDRAAAAVRAEMESMTPEQLMAIVDRSVFTDGPLDIDLAPDTDADRTPEMRPRPVAMSDELDVRCQIRASDLQLSRSAYIRQLIEQDLRTAYEGR</sequence>
<dbReference type="RefSeq" id="WP_062978880.1">
    <property type="nucleotide sequence ID" value="NZ_JAAXOT010000015.1"/>
</dbReference>
<proteinExistence type="predicted"/>
<evidence type="ECO:0000313" key="2">
    <source>
        <dbReference type="Proteomes" id="UP000570678"/>
    </source>
</evidence>
<gene>
    <name evidence="1" type="ORF">HGA15_25250</name>
</gene>
<reference evidence="1 2" key="1">
    <citation type="submission" date="2020-04" db="EMBL/GenBank/DDBJ databases">
        <title>MicrobeNet Type strains.</title>
        <authorList>
            <person name="Nicholson A.C."/>
        </authorList>
    </citation>
    <scope>NUCLEOTIDE SEQUENCE [LARGE SCALE GENOMIC DNA]</scope>
    <source>
        <strain evidence="1 2">JCM 3332</strain>
    </source>
</reference>
<accession>A0A846YPT0</accession>
<organism evidence="1 2">
    <name type="scientific">Nocardia flavorosea</name>
    <dbReference type="NCBI Taxonomy" id="53429"/>
    <lineage>
        <taxon>Bacteria</taxon>
        <taxon>Bacillati</taxon>
        <taxon>Actinomycetota</taxon>
        <taxon>Actinomycetes</taxon>
        <taxon>Mycobacteriales</taxon>
        <taxon>Nocardiaceae</taxon>
        <taxon>Nocardia</taxon>
    </lineage>
</organism>
<name>A0A846YPT0_9NOCA</name>
<evidence type="ECO:0000313" key="1">
    <source>
        <dbReference type="EMBL" id="NKY59402.1"/>
    </source>
</evidence>